<accession>A0AB39XEH5</accession>
<dbReference type="InterPro" id="IPR009562">
    <property type="entry name" value="DUF1178"/>
</dbReference>
<dbReference type="Pfam" id="PF06676">
    <property type="entry name" value="DUF1178"/>
    <property type="match status" value="1"/>
</dbReference>
<gene>
    <name evidence="2" type="ORF">AB8Z38_21630</name>
</gene>
<feature type="region of interest" description="Disordered" evidence="1">
    <location>
        <begin position="51"/>
        <end position="89"/>
    </location>
</feature>
<dbReference type="EMBL" id="CP165734">
    <property type="protein sequence ID" value="XDV55388.1"/>
    <property type="molecule type" value="Genomic_DNA"/>
</dbReference>
<protein>
    <submittedName>
        <fullName evidence="2">DUF1178 family protein</fullName>
    </submittedName>
</protein>
<reference evidence="2" key="1">
    <citation type="submission" date="2024-08" db="EMBL/GenBank/DDBJ databases">
        <authorList>
            <person name="Chaddad Z."/>
            <person name="Lamrabet M."/>
            <person name="Bouhnik O."/>
            <person name="Alami S."/>
            <person name="Wipf D."/>
            <person name="Courty P.E."/>
            <person name="Missbah El Idrissi M."/>
        </authorList>
    </citation>
    <scope>NUCLEOTIDE SEQUENCE</scope>
    <source>
        <strain evidence="2">LLZ17</strain>
    </source>
</reference>
<dbReference type="RefSeq" id="WP_369719839.1">
    <property type="nucleotide sequence ID" value="NZ_CP165734.1"/>
</dbReference>
<organism evidence="2">
    <name type="scientific">Bradyrhizobium sp. LLZ17</name>
    <dbReference type="NCBI Taxonomy" id="3239388"/>
    <lineage>
        <taxon>Bacteria</taxon>
        <taxon>Pseudomonadati</taxon>
        <taxon>Pseudomonadota</taxon>
        <taxon>Alphaproteobacteria</taxon>
        <taxon>Hyphomicrobiales</taxon>
        <taxon>Nitrobacteraceae</taxon>
        <taxon>Bradyrhizobium</taxon>
    </lineage>
</organism>
<sequence>MIRYALHCDRDHAFESWFQSSAAYDSQVKRKLVTCPACGSAKIEKAIMAPRIVGKKGRGRATPPPEPATTTTTPPTPEAAPSGSTSLLMAQERELRSKLKELCDHIVKNADNVGERFANEARAMHYGDKEHRPIYGEASPDEAKSLIDEGIEVSPLPTLPEDRN</sequence>
<evidence type="ECO:0000313" key="2">
    <source>
        <dbReference type="EMBL" id="XDV55388.1"/>
    </source>
</evidence>
<dbReference type="AlphaFoldDB" id="A0AB39XEH5"/>
<evidence type="ECO:0000256" key="1">
    <source>
        <dbReference type="SAM" id="MobiDB-lite"/>
    </source>
</evidence>
<name>A0AB39XEH5_9BRAD</name>
<dbReference type="PIRSF" id="PIRSF032131">
    <property type="entry name" value="UCP032131"/>
    <property type="match status" value="1"/>
</dbReference>
<proteinExistence type="predicted"/>